<reference evidence="1 2" key="1">
    <citation type="submission" date="2020-10" db="EMBL/GenBank/DDBJ databases">
        <authorList>
            <person name="Castelo-Branco R."/>
            <person name="Eusebio N."/>
            <person name="Adriana R."/>
            <person name="Vieira A."/>
            <person name="Brugerolle De Fraissinette N."/>
            <person name="Rezende De Castro R."/>
            <person name="Schneider M.P."/>
            <person name="Vasconcelos V."/>
            <person name="Leao P.N."/>
        </authorList>
    </citation>
    <scope>NUCLEOTIDE SEQUENCE [LARGE SCALE GENOMIC DNA]</scope>
    <source>
        <strain evidence="1 2">LEGE 03274</strain>
    </source>
</reference>
<dbReference type="Pfam" id="PF09504">
    <property type="entry name" value="RE_Bsp6I"/>
    <property type="match status" value="1"/>
</dbReference>
<dbReference type="InterPro" id="IPR019037">
    <property type="entry name" value="Restrct_endonuc_II_Bsp6I"/>
</dbReference>
<protein>
    <submittedName>
        <fullName evidence="1">Bsp6I family type II restriction endonuclease</fullName>
    </submittedName>
</protein>
<accession>A0ABR9VAI1</accession>
<keyword evidence="2" id="KW-1185">Reference proteome</keyword>
<keyword evidence="1" id="KW-0540">Nuclease</keyword>
<name>A0ABR9VAI1_9CHRO</name>
<gene>
    <name evidence="1" type="ORF">IQ215_14220</name>
</gene>
<dbReference type="Proteomes" id="UP000654604">
    <property type="component" value="Unassembled WGS sequence"/>
</dbReference>
<proteinExistence type="predicted"/>
<keyword evidence="1" id="KW-0378">Hydrolase</keyword>
<dbReference type="EMBL" id="JADEWC010000062">
    <property type="protein sequence ID" value="MBE9223849.1"/>
    <property type="molecule type" value="Genomic_DNA"/>
</dbReference>
<evidence type="ECO:0000313" key="1">
    <source>
        <dbReference type="EMBL" id="MBE9223849.1"/>
    </source>
</evidence>
<keyword evidence="1" id="KW-0255">Endonuclease</keyword>
<sequence>MSLLRGAYFFMVTKIIDLYFLDFYKQGNWQGDFDIYLIPNNLIYNHPVNKKETFLDYQKQGRRPRFSIYKDIILEHEISPLKSYSLT</sequence>
<organism evidence="1 2">
    <name type="scientific">Cyanobacterium stanieri LEGE 03274</name>
    <dbReference type="NCBI Taxonomy" id="1828756"/>
    <lineage>
        <taxon>Bacteria</taxon>
        <taxon>Bacillati</taxon>
        <taxon>Cyanobacteriota</taxon>
        <taxon>Cyanophyceae</taxon>
        <taxon>Oscillatoriophycideae</taxon>
        <taxon>Chroococcales</taxon>
        <taxon>Geminocystaceae</taxon>
        <taxon>Cyanobacterium</taxon>
    </lineage>
</organism>
<evidence type="ECO:0000313" key="2">
    <source>
        <dbReference type="Proteomes" id="UP000654604"/>
    </source>
</evidence>
<comment type="caution">
    <text evidence="1">The sequence shown here is derived from an EMBL/GenBank/DDBJ whole genome shotgun (WGS) entry which is preliminary data.</text>
</comment>
<dbReference type="GO" id="GO:0004519">
    <property type="term" value="F:endonuclease activity"/>
    <property type="evidence" value="ECO:0007669"/>
    <property type="project" value="UniProtKB-KW"/>
</dbReference>